<sequence length="321" mass="35964">MNGLSFPTSLRWPLADSLSMNSPLSPIAVALVGSLSIYGFYRTILKRTDKIEKWDEENELVLITGGSSGIGKQIVEDLSLKKNRVIIWDIQQPEFELPDDVHFYHVDITSAQAITEVASVVRKVHGDPTVLINNAGVFYHGTILESPEREFRQTFDVNVIAHFLLVKEFLPSMVRRNKGHVVTMASIASFVAVGEMVDYCCSKASILAFHEGLTQELKHFYDAPNVRTSIVHPLWVQTPMVKGFTDYQSTFAQPVMSPKTVSERVVDQIISRQGGQIILPTRLFLASALRGLPIPVQEMARSFFSKIVYKVRDVRTAANNE</sequence>
<dbReference type="GO" id="GO:0016020">
    <property type="term" value="C:membrane"/>
    <property type="evidence" value="ECO:0007669"/>
    <property type="project" value="UniProtKB-SubCell"/>
</dbReference>
<comment type="function">
    <text evidence="9">Catalyzes the reduction of all-trans-retinal to all-trans-retinol in the presence of NADPH.</text>
</comment>
<reference evidence="14" key="1">
    <citation type="journal article" date="2023" name="IMA Fungus">
        <title>Comparative genomic study of the Penicillium genus elucidates a diverse pangenome and 15 lateral gene transfer events.</title>
        <authorList>
            <person name="Petersen C."/>
            <person name="Sorensen T."/>
            <person name="Nielsen M.R."/>
            <person name="Sondergaard T.E."/>
            <person name="Sorensen J.L."/>
            <person name="Fitzpatrick D.A."/>
            <person name="Frisvad J.C."/>
            <person name="Nielsen K.L."/>
        </authorList>
    </citation>
    <scope>NUCLEOTIDE SEQUENCE</scope>
    <source>
        <strain evidence="14">IBT 17514</strain>
    </source>
</reference>
<protein>
    <recommendedName>
        <fullName evidence="10">Short-chain dehydrogenase/reductase 3</fullName>
    </recommendedName>
    <alternativeName>
        <fullName evidence="11">Retinal short-chain dehydrogenase/reductase 1</fullName>
    </alternativeName>
</protein>
<dbReference type="PANTHER" id="PTHR24322:SF736">
    <property type="entry name" value="RETINOL DEHYDROGENASE 10"/>
    <property type="match status" value="1"/>
</dbReference>
<evidence type="ECO:0000256" key="11">
    <source>
        <dbReference type="ARBA" id="ARBA00082544"/>
    </source>
</evidence>
<evidence type="ECO:0000256" key="2">
    <source>
        <dbReference type="ARBA" id="ARBA00006484"/>
    </source>
</evidence>
<evidence type="ECO:0000313" key="15">
    <source>
        <dbReference type="Proteomes" id="UP001215712"/>
    </source>
</evidence>
<proteinExistence type="inferred from homology"/>
<evidence type="ECO:0000256" key="6">
    <source>
        <dbReference type="ARBA" id="ARBA00023002"/>
    </source>
</evidence>
<dbReference type="EMBL" id="JAQJAN010000007">
    <property type="protein sequence ID" value="KAJ5726866.1"/>
    <property type="molecule type" value="Genomic_DNA"/>
</dbReference>
<evidence type="ECO:0000256" key="5">
    <source>
        <dbReference type="ARBA" id="ARBA00022989"/>
    </source>
</evidence>
<evidence type="ECO:0000256" key="13">
    <source>
        <dbReference type="SAM" id="Phobius"/>
    </source>
</evidence>
<dbReference type="FunFam" id="3.40.50.720:FF:000131">
    <property type="entry name" value="Short-chain dehydrogenase/reductase 3"/>
    <property type="match status" value="1"/>
</dbReference>
<dbReference type="SUPFAM" id="SSF51735">
    <property type="entry name" value="NAD(P)-binding Rossmann-fold domains"/>
    <property type="match status" value="1"/>
</dbReference>
<comment type="caution">
    <text evidence="14">The sequence shown here is derived from an EMBL/GenBank/DDBJ whole genome shotgun (WGS) entry which is preliminary data.</text>
</comment>
<keyword evidence="3 13" id="KW-0812">Transmembrane</keyword>
<evidence type="ECO:0000313" key="14">
    <source>
        <dbReference type="EMBL" id="KAJ5726866.1"/>
    </source>
</evidence>
<evidence type="ECO:0000256" key="4">
    <source>
        <dbReference type="ARBA" id="ARBA00022857"/>
    </source>
</evidence>
<comment type="subcellular location">
    <subcellularLocation>
        <location evidence="1">Membrane</location>
        <topology evidence="1">Multi-pass membrane protein</topology>
    </subcellularLocation>
</comment>
<dbReference type="PRINTS" id="PR00081">
    <property type="entry name" value="GDHRDH"/>
</dbReference>
<dbReference type="InterPro" id="IPR036291">
    <property type="entry name" value="NAD(P)-bd_dom_sf"/>
</dbReference>
<name>A0AAD6MVU2_9EURO</name>
<evidence type="ECO:0000256" key="3">
    <source>
        <dbReference type="ARBA" id="ARBA00022692"/>
    </source>
</evidence>
<evidence type="ECO:0000256" key="9">
    <source>
        <dbReference type="ARBA" id="ARBA00059620"/>
    </source>
</evidence>
<dbReference type="Proteomes" id="UP001215712">
    <property type="component" value="Unassembled WGS sequence"/>
</dbReference>
<evidence type="ECO:0000256" key="10">
    <source>
        <dbReference type="ARBA" id="ARBA00068717"/>
    </source>
</evidence>
<dbReference type="GO" id="GO:0052650">
    <property type="term" value="F:all-trans-retinol dehydrogenase (NADP+) activity"/>
    <property type="evidence" value="ECO:0007669"/>
    <property type="project" value="UniProtKB-ARBA"/>
</dbReference>
<evidence type="ECO:0000256" key="7">
    <source>
        <dbReference type="ARBA" id="ARBA00023098"/>
    </source>
</evidence>
<dbReference type="PRINTS" id="PR00080">
    <property type="entry name" value="SDRFAMILY"/>
</dbReference>
<dbReference type="Gene3D" id="3.40.50.720">
    <property type="entry name" value="NAD(P)-binding Rossmann-like Domain"/>
    <property type="match status" value="1"/>
</dbReference>
<keyword evidence="5 13" id="KW-1133">Transmembrane helix</keyword>
<keyword evidence="4" id="KW-0521">NADP</keyword>
<reference evidence="14" key="2">
    <citation type="submission" date="2023-01" db="EMBL/GenBank/DDBJ databases">
        <authorList>
            <person name="Petersen C."/>
        </authorList>
    </citation>
    <scope>NUCLEOTIDE SEQUENCE</scope>
    <source>
        <strain evidence="14">IBT 17514</strain>
    </source>
</reference>
<feature type="transmembrane region" description="Helical" evidence="13">
    <location>
        <begin position="20"/>
        <end position="41"/>
    </location>
</feature>
<keyword evidence="7" id="KW-0443">Lipid metabolism</keyword>
<dbReference type="InterPro" id="IPR002347">
    <property type="entry name" value="SDR_fam"/>
</dbReference>
<accession>A0AAD6MVU2</accession>
<keyword evidence="8 13" id="KW-0472">Membrane</keyword>
<keyword evidence="6" id="KW-0560">Oxidoreductase</keyword>
<keyword evidence="15" id="KW-1185">Reference proteome</keyword>
<dbReference type="PANTHER" id="PTHR24322">
    <property type="entry name" value="PKSB"/>
    <property type="match status" value="1"/>
</dbReference>
<evidence type="ECO:0000256" key="12">
    <source>
        <dbReference type="RuleBase" id="RU000363"/>
    </source>
</evidence>
<gene>
    <name evidence="14" type="ORF">N7493_005893</name>
</gene>
<comment type="similarity">
    <text evidence="2 12">Belongs to the short-chain dehydrogenases/reductases (SDR) family.</text>
</comment>
<organism evidence="14 15">
    <name type="scientific">Penicillium malachiteum</name>
    <dbReference type="NCBI Taxonomy" id="1324776"/>
    <lineage>
        <taxon>Eukaryota</taxon>
        <taxon>Fungi</taxon>
        <taxon>Dikarya</taxon>
        <taxon>Ascomycota</taxon>
        <taxon>Pezizomycotina</taxon>
        <taxon>Eurotiomycetes</taxon>
        <taxon>Eurotiomycetidae</taxon>
        <taxon>Eurotiales</taxon>
        <taxon>Aspergillaceae</taxon>
        <taxon>Penicillium</taxon>
    </lineage>
</organism>
<evidence type="ECO:0000256" key="8">
    <source>
        <dbReference type="ARBA" id="ARBA00023136"/>
    </source>
</evidence>
<evidence type="ECO:0000256" key="1">
    <source>
        <dbReference type="ARBA" id="ARBA00004141"/>
    </source>
</evidence>
<dbReference type="Pfam" id="PF00106">
    <property type="entry name" value="adh_short"/>
    <property type="match status" value="1"/>
</dbReference>
<dbReference type="AlphaFoldDB" id="A0AAD6MVU2"/>
<dbReference type="CDD" id="cd05339">
    <property type="entry name" value="17beta-HSDXI-like_SDR_c"/>
    <property type="match status" value="1"/>
</dbReference>